<dbReference type="SUPFAM" id="SSF141072">
    <property type="entry name" value="CalX-like"/>
    <property type="match status" value="1"/>
</dbReference>
<evidence type="ECO:0000313" key="1">
    <source>
        <dbReference type="EMBL" id="MBC5621382.1"/>
    </source>
</evidence>
<evidence type="ECO:0000313" key="2">
    <source>
        <dbReference type="Proteomes" id="UP000646484"/>
    </source>
</evidence>
<organism evidence="1 2">
    <name type="scientific">Butyricimonas hominis</name>
    <dbReference type="NCBI Taxonomy" id="2763032"/>
    <lineage>
        <taxon>Bacteria</taxon>
        <taxon>Pseudomonadati</taxon>
        <taxon>Bacteroidota</taxon>
        <taxon>Bacteroidia</taxon>
        <taxon>Bacteroidales</taxon>
        <taxon>Odoribacteraceae</taxon>
        <taxon>Butyricimonas</taxon>
    </lineage>
</organism>
<dbReference type="EMBL" id="JACOOH010000004">
    <property type="protein sequence ID" value="MBC5621382.1"/>
    <property type="molecule type" value="Genomic_DNA"/>
</dbReference>
<sequence>MMRNIFILFTCLTFSTCFVACHSDDKEEKGPQLAFSQLIYTLEAENPLEIEVQVSEPVQVNTSIKFNIRGAAIQGEEYELSADEFVIQAGESKATIAVIPKNNYDAGKTIKLELFPVEGYILGEFSFTLIEVQTKGQLICSFAEENYVLPGEITVRMDVKDANTGKYFSANTDTKIPFIVGENSTAIEHVHYEFVDNLDKEFVVPAKRSYGTIKIKFLKWEEGKTTLFLLVPEGSNRFLPGDVDQTEVYIKGMTMPDRLEGKWAFKEATSIDYLRVNNWYGGPEEVEHLPENNLPTDMLEFVNGGTQLKVHATGDMAHYFRDCNVKFLKEQQLYLYESAGIGRPPLVTASMFELSQANVNFSGAHEKLRAVQVGFRLLEDNETLEVTVLDYEPTDFLYDTYESCAAYAQEGEFPMDFHMVRYHFTKVK</sequence>
<keyword evidence="2" id="KW-1185">Reference proteome</keyword>
<gene>
    <name evidence="1" type="ORF">H8S64_09750</name>
</gene>
<dbReference type="RefSeq" id="WP_186975934.1">
    <property type="nucleotide sequence ID" value="NZ_JACOOH010000004.1"/>
</dbReference>
<dbReference type="Proteomes" id="UP000646484">
    <property type="component" value="Unassembled WGS sequence"/>
</dbReference>
<evidence type="ECO:0008006" key="3">
    <source>
        <dbReference type="Google" id="ProtNLM"/>
    </source>
</evidence>
<name>A0ABR7D0E1_9BACT</name>
<proteinExistence type="predicted"/>
<reference evidence="1 2" key="1">
    <citation type="submission" date="2020-08" db="EMBL/GenBank/DDBJ databases">
        <title>Genome public.</title>
        <authorList>
            <person name="Liu C."/>
            <person name="Sun Q."/>
        </authorList>
    </citation>
    <scope>NUCLEOTIDE SEQUENCE [LARGE SCALE GENOMIC DNA]</scope>
    <source>
        <strain evidence="1 2">NSJ-56</strain>
    </source>
</reference>
<comment type="caution">
    <text evidence="1">The sequence shown here is derived from an EMBL/GenBank/DDBJ whole genome shotgun (WGS) entry which is preliminary data.</text>
</comment>
<accession>A0ABR7D0E1</accession>
<protein>
    <recommendedName>
        <fullName evidence="3">Calx-beta domain-containing protein</fullName>
    </recommendedName>
</protein>
<dbReference type="InterPro" id="IPR038081">
    <property type="entry name" value="CalX-like_sf"/>
</dbReference>